<feature type="transmembrane region" description="Helical" evidence="1">
    <location>
        <begin position="53"/>
        <end position="75"/>
    </location>
</feature>
<evidence type="ECO:0000256" key="1">
    <source>
        <dbReference type="SAM" id="Phobius"/>
    </source>
</evidence>
<accession>A0A1G2NA66</accession>
<proteinExistence type="predicted"/>
<keyword evidence="1" id="KW-0812">Transmembrane</keyword>
<sequence>MPRNIVQDVVPPDRSIRKIPVPERQKVTPARSVKYGDTVPASTSRFSRKRKSFLWAPVAVLLFVLAAVFFSSVLLTSATVTLEPRRFSVVADIVVNSKQAGDGLTHDVVTIEKSSNKLLPSTEKKVVHERALGKIVIFNRHSSAVQRLVRNTRFESPEGLIFRINESVSVPGTTAKAGETIPGSIEVDVYAEEPGEKYNIGLVDFTLPGFKGDAKFKTIFARSKTSMSGGKEGEVFVAAEDDIARAKSELEQSLTTTVLDELSKTVPENFIYFPGAISTDFSSKLEDVTNGNAVRLSVTAIANAALFLKDDFASTTAAKLIPEYSGHHARIADYSLFSLTKLGDARISKDADNLSFSLKGNGVIEYVVPVRQIQESLIDLAEQSVKEYLASESSVHSATIVIRPFWRNTMPSNADKIEIKITDFPSSP</sequence>
<dbReference type="STRING" id="1802319.A2928_00560"/>
<name>A0A1G2NA66_9BACT</name>
<dbReference type="EMBL" id="MHRX01000036">
    <property type="protein sequence ID" value="OHA33028.1"/>
    <property type="molecule type" value="Genomic_DNA"/>
</dbReference>
<evidence type="ECO:0000313" key="3">
    <source>
        <dbReference type="Proteomes" id="UP000176221"/>
    </source>
</evidence>
<comment type="caution">
    <text evidence="2">The sequence shown here is derived from an EMBL/GenBank/DDBJ whole genome shotgun (WGS) entry which is preliminary data.</text>
</comment>
<organism evidence="2 3">
    <name type="scientific">Candidatus Taylorbacteria bacterium RIFCSPLOWO2_01_FULL_45_15b</name>
    <dbReference type="NCBI Taxonomy" id="1802319"/>
    <lineage>
        <taxon>Bacteria</taxon>
        <taxon>Candidatus Tayloriibacteriota</taxon>
    </lineage>
</organism>
<reference evidence="2 3" key="1">
    <citation type="journal article" date="2016" name="Nat. Commun.">
        <title>Thousands of microbial genomes shed light on interconnected biogeochemical processes in an aquifer system.</title>
        <authorList>
            <person name="Anantharaman K."/>
            <person name="Brown C.T."/>
            <person name="Hug L.A."/>
            <person name="Sharon I."/>
            <person name="Castelle C.J."/>
            <person name="Probst A.J."/>
            <person name="Thomas B.C."/>
            <person name="Singh A."/>
            <person name="Wilkins M.J."/>
            <person name="Karaoz U."/>
            <person name="Brodie E.L."/>
            <person name="Williams K.H."/>
            <person name="Hubbard S.S."/>
            <person name="Banfield J.F."/>
        </authorList>
    </citation>
    <scope>NUCLEOTIDE SEQUENCE [LARGE SCALE GENOMIC DNA]</scope>
</reference>
<evidence type="ECO:0000313" key="2">
    <source>
        <dbReference type="EMBL" id="OHA33028.1"/>
    </source>
</evidence>
<protein>
    <recommendedName>
        <fullName evidence="4">Baseplate protein J-like domain-containing protein</fullName>
    </recommendedName>
</protein>
<dbReference type="Proteomes" id="UP000176221">
    <property type="component" value="Unassembled WGS sequence"/>
</dbReference>
<keyword evidence="1" id="KW-0472">Membrane</keyword>
<evidence type="ECO:0008006" key="4">
    <source>
        <dbReference type="Google" id="ProtNLM"/>
    </source>
</evidence>
<gene>
    <name evidence="2" type="ORF">A2928_00560</name>
</gene>
<keyword evidence="1" id="KW-1133">Transmembrane helix</keyword>
<dbReference type="AlphaFoldDB" id="A0A1G2NA66"/>